<dbReference type="InterPro" id="IPR011990">
    <property type="entry name" value="TPR-like_helical_dom_sf"/>
</dbReference>
<dbReference type="Pfam" id="PF01535">
    <property type="entry name" value="PPR"/>
    <property type="match status" value="1"/>
</dbReference>
<feature type="repeat" description="PPR" evidence="1">
    <location>
        <begin position="146"/>
        <end position="180"/>
    </location>
</feature>
<protein>
    <recommendedName>
        <fullName evidence="4">Pentacotripeptide-repeat region of PRORP domain-containing protein</fullName>
    </recommendedName>
</protein>
<dbReference type="InterPro" id="IPR002885">
    <property type="entry name" value="PPR_rpt"/>
</dbReference>
<dbReference type="Pfam" id="PF13041">
    <property type="entry name" value="PPR_2"/>
    <property type="match status" value="2"/>
</dbReference>
<dbReference type="NCBIfam" id="TIGR00756">
    <property type="entry name" value="PPR"/>
    <property type="match status" value="3"/>
</dbReference>
<dbReference type="Pfam" id="PF13812">
    <property type="entry name" value="PPR_3"/>
    <property type="match status" value="2"/>
</dbReference>
<organism evidence="2 3">
    <name type="scientific">Heliocybe sulcata</name>
    <dbReference type="NCBI Taxonomy" id="5364"/>
    <lineage>
        <taxon>Eukaryota</taxon>
        <taxon>Fungi</taxon>
        <taxon>Dikarya</taxon>
        <taxon>Basidiomycota</taxon>
        <taxon>Agaricomycotina</taxon>
        <taxon>Agaricomycetes</taxon>
        <taxon>Gloeophyllales</taxon>
        <taxon>Gloeophyllaceae</taxon>
        <taxon>Heliocybe</taxon>
    </lineage>
</organism>
<dbReference type="AlphaFoldDB" id="A0A5C3NH44"/>
<dbReference type="PANTHER" id="PTHR45613">
    <property type="entry name" value="PENTATRICOPEPTIDE REPEAT-CONTAINING PROTEIN"/>
    <property type="match status" value="1"/>
</dbReference>
<evidence type="ECO:0000313" key="3">
    <source>
        <dbReference type="Proteomes" id="UP000305948"/>
    </source>
</evidence>
<gene>
    <name evidence="2" type="ORF">OE88DRAFT_1709460</name>
</gene>
<evidence type="ECO:0008006" key="4">
    <source>
        <dbReference type="Google" id="ProtNLM"/>
    </source>
</evidence>
<dbReference type="STRING" id="5364.A0A5C3NH44"/>
<dbReference type="EMBL" id="ML213503">
    <property type="protein sequence ID" value="TFK57054.1"/>
    <property type="molecule type" value="Genomic_DNA"/>
</dbReference>
<accession>A0A5C3NH44</accession>
<dbReference type="Gene3D" id="1.25.40.10">
    <property type="entry name" value="Tetratricopeptide repeat domain"/>
    <property type="match status" value="3"/>
</dbReference>
<proteinExistence type="predicted"/>
<reference evidence="2 3" key="1">
    <citation type="journal article" date="2019" name="Nat. Ecol. Evol.">
        <title>Megaphylogeny resolves global patterns of mushroom evolution.</title>
        <authorList>
            <person name="Varga T."/>
            <person name="Krizsan K."/>
            <person name="Foldi C."/>
            <person name="Dima B."/>
            <person name="Sanchez-Garcia M."/>
            <person name="Sanchez-Ramirez S."/>
            <person name="Szollosi G.J."/>
            <person name="Szarkandi J.G."/>
            <person name="Papp V."/>
            <person name="Albert L."/>
            <person name="Andreopoulos W."/>
            <person name="Angelini C."/>
            <person name="Antonin V."/>
            <person name="Barry K.W."/>
            <person name="Bougher N.L."/>
            <person name="Buchanan P."/>
            <person name="Buyck B."/>
            <person name="Bense V."/>
            <person name="Catcheside P."/>
            <person name="Chovatia M."/>
            <person name="Cooper J."/>
            <person name="Damon W."/>
            <person name="Desjardin D."/>
            <person name="Finy P."/>
            <person name="Geml J."/>
            <person name="Haridas S."/>
            <person name="Hughes K."/>
            <person name="Justo A."/>
            <person name="Karasinski D."/>
            <person name="Kautmanova I."/>
            <person name="Kiss B."/>
            <person name="Kocsube S."/>
            <person name="Kotiranta H."/>
            <person name="LaButti K.M."/>
            <person name="Lechner B.E."/>
            <person name="Liimatainen K."/>
            <person name="Lipzen A."/>
            <person name="Lukacs Z."/>
            <person name="Mihaltcheva S."/>
            <person name="Morgado L.N."/>
            <person name="Niskanen T."/>
            <person name="Noordeloos M.E."/>
            <person name="Ohm R.A."/>
            <person name="Ortiz-Santana B."/>
            <person name="Ovrebo C."/>
            <person name="Racz N."/>
            <person name="Riley R."/>
            <person name="Savchenko A."/>
            <person name="Shiryaev A."/>
            <person name="Soop K."/>
            <person name="Spirin V."/>
            <person name="Szebenyi C."/>
            <person name="Tomsovsky M."/>
            <person name="Tulloss R.E."/>
            <person name="Uehling J."/>
            <person name="Grigoriev I.V."/>
            <person name="Vagvolgyi C."/>
            <person name="Papp T."/>
            <person name="Martin F.M."/>
            <person name="Miettinen O."/>
            <person name="Hibbett D.S."/>
            <person name="Nagy L.G."/>
        </authorList>
    </citation>
    <scope>NUCLEOTIDE SEQUENCE [LARGE SCALE GENOMIC DNA]</scope>
    <source>
        <strain evidence="2 3">OMC1185</strain>
    </source>
</reference>
<dbReference type="OrthoDB" id="185373at2759"/>
<dbReference type="PROSITE" id="PS51375">
    <property type="entry name" value="PPR"/>
    <property type="match status" value="3"/>
</dbReference>
<feature type="repeat" description="PPR" evidence="1">
    <location>
        <begin position="181"/>
        <end position="215"/>
    </location>
</feature>
<keyword evidence="3" id="KW-1185">Reference proteome</keyword>
<evidence type="ECO:0000256" key="1">
    <source>
        <dbReference type="PROSITE-ProRule" id="PRU00708"/>
    </source>
</evidence>
<name>A0A5C3NH44_9AGAM</name>
<sequence length="542" mass="62088">MEAEDWQALAEPPLSQANTTGYGRTQLFIAAITAHAMRDSFNDALHMALRFRLRVRQPSVTLFLEELNGDEALKRKVAEYMLTLDRARLVSQPASLSRWIKDITNDHRTGLLEKRYNEIVAGFYPPNPWLAPTPEAVSKERPVLMPTTAWTSFIGGFLKCRRVDLAEKLWNDARAQGVKPGIEMWTALLDGYGAIRALDETLITWDAMKEARIKPDCMAYRALLSTLFNMRKTDLAMARFKEFEMLAFPKSAEQSQVLQVYNTVLHGLLLARLEEQARDLYQRMKTGGPTPDVVSYNTFMQYYARKGDMKSFASSFQALTDAGLEGDVFTWSTVLSALYKTSRKDGPQLVTNIMRMQKITPNVATYTAILDHAVGEKDESKLKGAFDLLRWMEQQQDPGIWPNEVTYTSFLSGMCRNEWLDPKLRDECKSHILQSMERRNIKPNRVTYHILLKACLQNPRPEGLRQALAYYADMDRHKVEKDYNTWWIILSGLIRRGDWGAAQEIVNQMRRKGFIPTGGLLNLIRIVYNGPRQSGDSRRRPV</sequence>
<dbReference type="PANTHER" id="PTHR45613:SF9">
    <property type="entry name" value="MITOCHONDRIAL GROUP I INTRON SPLICING FACTOR CCM1"/>
    <property type="match status" value="1"/>
</dbReference>
<evidence type="ECO:0000313" key="2">
    <source>
        <dbReference type="EMBL" id="TFK57054.1"/>
    </source>
</evidence>
<dbReference type="Proteomes" id="UP000305948">
    <property type="component" value="Unassembled WGS sequence"/>
</dbReference>
<feature type="repeat" description="PPR" evidence="1">
    <location>
        <begin position="482"/>
        <end position="516"/>
    </location>
</feature>